<keyword evidence="5 6" id="KW-0676">Redox-active center</keyword>
<evidence type="ECO:0000256" key="2">
    <source>
        <dbReference type="ARBA" id="ARBA00022833"/>
    </source>
</evidence>
<keyword evidence="3 6" id="KW-1015">Disulfide bond</keyword>
<dbReference type="InterPro" id="IPR016153">
    <property type="entry name" value="Heat_shock_Hsp33_N"/>
</dbReference>
<name>A0ABZ1C0Y5_9FIRM</name>
<dbReference type="PANTHER" id="PTHR30111:SF1">
    <property type="entry name" value="33 KDA CHAPERONIN"/>
    <property type="match status" value="1"/>
</dbReference>
<evidence type="ECO:0000256" key="5">
    <source>
        <dbReference type="ARBA" id="ARBA00023284"/>
    </source>
</evidence>
<keyword evidence="2 6" id="KW-0862">Zinc</keyword>
<keyword evidence="4 6" id="KW-0143">Chaperone</keyword>
<feature type="disulfide bond" description="Redox-active" evidence="6">
    <location>
        <begin position="289"/>
        <end position="292"/>
    </location>
</feature>
<keyword evidence="8" id="KW-1185">Reference proteome</keyword>
<reference evidence="7 8" key="1">
    <citation type="journal article" date="2024" name="Front. Microbiol.">
        <title>Novel thermophilic genera Geochorda gen. nov. and Carboxydochorda gen. nov. from the deep terrestrial subsurface reveal the ecophysiological diversity in the class Limnochordia.</title>
        <authorList>
            <person name="Karnachuk O.V."/>
            <person name="Lukina A.P."/>
            <person name="Avakyan M.R."/>
            <person name="Kadnikov V.V."/>
            <person name="Begmatov S."/>
            <person name="Beletsky A.V."/>
            <person name="Vlasova K.G."/>
            <person name="Novikov A.A."/>
            <person name="Shcherbakova V.A."/>
            <person name="Mardanov A.V."/>
            <person name="Ravin N.V."/>
        </authorList>
    </citation>
    <scope>NUCLEOTIDE SEQUENCE [LARGE SCALE GENOMIC DNA]</scope>
    <source>
        <strain evidence="7 8">L945</strain>
    </source>
</reference>
<dbReference type="SUPFAM" id="SSF118352">
    <property type="entry name" value="HSP33 redox switch-like"/>
    <property type="match status" value="1"/>
</dbReference>
<protein>
    <recommendedName>
        <fullName evidence="6">33 kDa chaperonin</fullName>
    </recommendedName>
    <alternativeName>
        <fullName evidence="6">Heat shock protein 33 homolog</fullName>
        <shortName evidence="6">HSP33</shortName>
    </alternativeName>
</protein>
<sequence length="326" mass="34823">MTKAQEELPGGTRPASQGRLVRMVAADGQIRAAACVTTRVVERARVRHRLMPTAAAALGRLMTAAVLMASSLKGRERVMLQIVGDGPIRHVVAQADARLTVRGYVGDPLVHLPLNGAGKLDVARAIGKGSLYVIRDLGLREPYRGAVPLVTGEIAEDVAHYLAHSEQTPAAVALGVLVEPDTRIRAAGGWMITPLPGASPDLLGELEARLKQAPQVSRAIDALGKGAQESPAALLEELLAPWRPRILAEQPVAFHCSCSRGRFEAGLVALGPKELLDIAREQDPVELRCRFCGRRYLFSAERIRQLAARAAGPRLRVVKGTGASPS</sequence>
<dbReference type="Gene3D" id="3.90.1280.10">
    <property type="entry name" value="HSP33 redox switch-like"/>
    <property type="match status" value="1"/>
</dbReference>
<accession>A0ABZ1C0Y5</accession>
<feature type="disulfide bond" description="Redox-active" evidence="6">
    <location>
        <begin position="256"/>
        <end position="258"/>
    </location>
</feature>
<dbReference type="Proteomes" id="UP001332192">
    <property type="component" value="Chromosome"/>
</dbReference>
<dbReference type="PANTHER" id="PTHR30111">
    <property type="entry name" value="33 KDA CHAPERONIN"/>
    <property type="match status" value="1"/>
</dbReference>
<dbReference type="CDD" id="cd00498">
    <property type="entry name" value="Hsp33"/>
    <property type="match status" value="1"/>
</dbReference>
<proteinExistence type="inferred from homology"/>
<comment type="function">
    <text evidence="6">Redox regulated molecular chaperone. Protects both thermally unfolding and oxidatively damaged proteins from irreversible aggregation. Plays an important role in the bacterial defense system toward oxidative stress.</text>
</comment>
<keyword evidence="1 6" id="KW-0963">Cytoplasm</keyword>
<dbReference type="NCBIfam" id="NF001033">
    <property type="entry name" value="PRK00114.1"/>
    <property type="match status" value="1"/>
</dbReference>
<dbReference type="Gene3D" id="3.55.30.10">
    <property type="entry name" value="Hsp33 domain"/>
    <property type="match status" value="1"/>
</dbReference>
<evidence type="ECO:0000256" key="1">
    <source>
        <dbReference type="ARBA" id="ARBA00022490"/>
    </source>
</evidence>
<dbReference type="Pfam" id="PF01430">
    <property type="entry name" value="HSP33"/>
    <property type="match status" value="1"/>
</dbReference>
<evidence type="ECO:0000256" key="4">
    <source>
        <dbReference type="ARBA" id="ARBA00023186"/>
    </source>
</evidence>
<gene>
    <name evidence="6 7" type="primary">hslO</name>
    <name evidence="7" type="ORF">U7230_06275</name>
</gene>
<comment type="subcellular location">
    <subcellularLocation>
        <location evidence="6">Cytoplasm</location>
    </subcellularLocation>
</comment>
<comment type="similarity">
    <text evidence="6">Belongs to the HSP33 family.</text>
</comment>
<evidence type="ECO:0000313" key="8">
    <source>
        <dbReference type="Proteomes" id="UP001332192"/>
    </source>
</evidence>
<dbReference type="HAMAP" id="MF_00117">
    <property type="entry name" value="HslO"/>
    <property type="match status" value="1"/>
</dbReference>
<dbReference type="PIRSF" id="PIRSF005261">
    <property type="entry name" value="Heat_shock_Hsp33"/>
    <property type="match status" value="1"/>
</dbReference>
<evidence type="ECO:0000313" key="7">
    <source>
        <dbReference type="EMBL" id="WRP18604.1"/>
    </source>
</evidence>
<evidence type="ECO:0000256" key="6">
    <source>
        <dbReference type="HAMAP-Rule" id="MF_00117"/>
    </source>
</evidence>
<dbReference type="InterPro" id="IPR000397">
    <property type="entry name" value="Heat_shock_Hsp33"/>
</dbReference>
<dbReference type="SUPFAM" id="SSF64397">
    <property type="entry name" value="Hsp33 domain"/>
    <property type="match status" value="1"/>
</dbReference>
<dbReference type="InterPro" id="IPR016154">
    <property type="entry name" value="Heat_shock_Hsp33_C"/>
</dbReference>
<comment type="PTM">
    <text evidence="6">Under oxidizing conditions two disulfide bonds are formed involving the reactive cysteines. Under reducing conditions zinc is bound to the reactive cysteines and the protein is inactive.</text>
</comment>
<evidence type="ECO:0000256" key="3">
    <source>
        <dbReference type="ARBA" id="ARBA00023157"/>
    </source>
</evidence>
<organism evidence="7 8">
    <name type="scientific">Carboxydichorda subterranea</name>
    <dbReference type="NCBI Taxonomy" id="3109565"/>
    <lineage>
        <taxon>Bacteria</taxon>
        <taxon>Bacillati</taxon>
        <taxon>Bacillota</taxon>
        <taxon>Limnochordia</taxon>
        <taxon>Limnochordales</taxon>
        <taxon>Geochordaceae</taxon>
        <taxon>Carboxydichorda</taxon>
    </lineage>
</organism>
<dbReference type="EMBL" id="CP141615">
    <property type="protein sequence ID" value="WRP18604.1"/>
    <property type="molecule type" value="Genomic_DNA"/>
</dbReference>
<dbReference type="RefSeq" id="WP_324717877.1">
    <property type="nucleotide sequence ID" value="NZ_CP141615.1"/>
</dbReference>